<evidence type="ECO:0000313" key="3">
    <source>
        <dbReference type="Proteomes" id="UP000189701"/>
    </source>
</evidence>
<evidence type="ECO:0000259" key="2">
    <source>
        <dbReference type="Pfam" id="PF05970"/>
    </source>
</evidence>
<keyword evidence="1" id="KW-0227">DNA damage</keyword>
<dbReference type="GO" id="GO:0043139">
    <property type="term" value="F:5'-3' DNA helicase activity"/>
    <property type="evidence" value="ECO:0007669"/>
    <property type="project" value="UniProtKB-EC"/>
</dbReference>
<accession>A0A1U7XY73</accession>
<comment type="cofactor">
    <cofactor evidence="1">
        <name>Mg(2+)</name>
        <dbReference type="ChEBI" id="CHEBI:18420"/>
    </cofactor>
</comment>
<keyword evidence="1" id="KW-0547">Nucleotide-binding</keyword>
<dbReference type="STRING" id="4096.A0A1U7XY73"/>
<dbReference type="SUPFAM" id="SSF52540">
    <property type="entry name" value="P-loop containing nucleoside triphosphate hydrolases"/>
    <property type="match status" value="1"/>
</dbReference>
<keyword evidence="1" id="KW-0347">Helicase</keyword>
<dbReference type="AlphaFoldDB" id="A0A1U7XY73"/>
<keyword evidence="1" id="KW-0234">DNA repair</keyword>
<dbReference type="Pfam" id="PF05970">
    <property type="entry name" value="PIF1"/>
    <property type="match status" value="1"/>
</dbReference>
<dbReference type="GO" id="GO:0006310">
    <property type="term" value="P:DNA recombination"/>
    <property type="evidence" value="ECO:0007669"/>
    <property type="project" value="UniProtKB-KW"/>
</dbReference>
<gene>
    <name evidence="4" type="primary">LOC104241325</name>
</gene>
<dbReference type="GO" id="GO:0006281">
    <property type="term" value="P:DNA repair"/>
    <property type="evidence" value="ECO:0007669"/>
    <property type="project" value="UniProtKB-KW"/>
</dbReference>
<dbReference type="Proteomes" id="UP000189701">
    <property type="component" value="Unplaced"/>
</dbReference>
<dbReference type="GO" id="GO:0000723">
    <property type="term" value="P:telomere maintenance"/>
    <property type="evidence" value="ECO:0007669"/>
    <property type="project" value="InterPro"/>
</dbReference>
<dbReference type="InterPro" id="IPR010285">
    <property type="entry name" value="DNA_helicase_pif1-like_DEAD"/>
</dbReference>
<organism evidence="3 4">
    <name type="scientific">Nicotiana sylvestris</name>
    <name type="common">Wood tobacco</name>
    <name type="synonym">South American tobacco</name>
    <dbReference type="NCBI Taxonomy" id="4096"/>
    <lineage>
        <taxon>Eukaryota</taxon>
        <taxon>Viridiplantae</taxon>
        <taxon>Streptophyta</taxon>
        <taxon>Embryophyta</taxon>
        <taxon>Tracheophyta</taxon>
        <taxon>Spermatophyta</taxon>
        <taxon>Magnoliopsida</taxon>
        <taxon>eudicotyledons</taxon>
        <taxon>Gunneridae</taxon>
        <taxon>Pentapetalae</taxon>
        <taxon>asterids</taxon>
        <taxon>lamiids</taxon>
        <taxon>Solanales</taxon>
        <taxon>Solanaceae</taxon>
        <taxon>Nicotianoideae</taxon>
        <taxon>Nicotianeae</taxon>
        <taxon>Nicotiana</taxon>
    </lineage>
</organism>
<keyword evidence="1" id="KW-0378">Hydrolase</keyword>
<evidence type="ECO:0000313" key="4">
    <source>
        <dbReference type="RefSeq" id="XP_009794571.1"/>
    </source>
</evidence>
<reference evidence="3" key="1">
    <citation type="journal article" date="2013" name="Genome Biol.">
        <title>Reference genomes and transcriptomes of Nicotiana sylvestris and Nicotiana tomentosiformis.</title>
        <authorList>
            <person name="Sierro N."/>
            <person name="Battey J.N."/>
            <person name="Ouadi S."/>
            <person name="Bovet L."/>
            <person name="Goepfert S."/>
            <person name="Bakaher N."/>
            <person name="Peitsch M.C."/>
            <person name="Ivanov N.V."/>
        </authorList>
    </citation>
    <scope>NUCLEOTIDE SEQUENCE [LARGE SCALE GENOMIC DNA]</scope>
</reference>
<sequence>MQKPISSSTEVSTSYQFNGELAEQTVALRGGSSSILRTVQDFLVSNNVRDVRDSSCIFEVGSTLGTCAEQNDITMHNTANRAVREAKDCHFERNIIVREEDLLLEAKLNTEQRKAYDKILNTIFSNQPGVFFIDEPGGTGKTFLYHALLAVVRSKDFVALAIATSGVAASILPGGRTAHSRFKFPIEIDEQYSCNISKQSSLAAIIRDAKLIVWDEVSMAKRKLIEAFDVLLKDLMDTKAPFRGKVVVFGGDFRQTLQVVRNGKKEDFIQESLLYFKIWNQFEKMRLSENMQAKTDHAFCEYLLRIGNGEEKNR</sequence>
<dbReference type="GO" id="GO:0016887">
    <property type="term" value="F:ATP hydrolysis activity"/>
    <property type="evidence" value="ECO:0007669"/>
    <property type="project" value="RHEA"/>
</dbReference>
<keyword evidence="1" id="KW-0067">ATP-binding</keyword>
<reference evidence="4" key="2">
    <citation type="submission" date="2025-08" db="UniProtKB">
        <authorList>
            <consortium name="RefSeq"/>
        </authorList>
    </citation>
    <scope>IDENTIFICATION</scope>
    <source>
        <tissue evidence="4">Leaf</tissue>
    </source>
</reference>
<name>A0A1U7XY73_NICSY</name>
<feature type="domain" description="DNA helicase Pif1-like DEAD-box helicase" evidence="2">
    <location>
        <begin position="107"/>
        <end position="312"/>
    </location>
</feature>
<dbReference type="PANTHER" id="PTHR10492">
    <property type="match status" value="1"/>
</dbReference>
<dbReference type="PANTHER" id="PTHR10492:SF100">
    <property type="entry name" value="ATP-DEPENDENT DNA HELICASE"/>
    <property type="match status" value="1"/>
</dbReference>
<keyword evidence="3" id="KW-1185">Reference proteome</keyword>
<dbReference type="RefSeq" id="XP_009794571.1">
    <property type="nucleotide sequence ID" value="XM_009796269.1"/>
</dbReference>
<dbReference type="Gene3D" id="3.40.50.300">
    <property type="entry name" value="P-loop containing nucleotide triphosphate hydrolases"/>
    <property type="match status" value="1"/>
</dbReference>
<dbReference type="InterPro" id="IPR027417">
    <property type="entry name" value="P-loop_NTPase"/>
</dbReference>
<proteinExistence type="inferred from homology"/>
<comment type="similarity">
    <text evidence="1">Belongs to the helicase family.</text>
</comment>
<keyword evidence="1" id="KW-0233">DNA recombination</keyword>
<dbReference type="EC" id="5.6.2.3" evidence="1"/>
<comment type="catalytic activity">
    <reaction evidence="1">
        <text>ATP + H2O = ADP + phosphate + H(+)</text>
        <dbReference type="Rhea" id="RHEA:13065"/>
        <dbReference type="ChEBI" id="CHEBI:15377"/>
        <dbReference type="ChEBI" id="CHEBI:15378"/>
        <dbReference type="ChEBI" id="CHEBI:30616"/>
        <dbReference type="ChEBI" id="CHEBI:43474"/>
        <dbReference type="ChEBI" id="CHEBI:456216"/>
        <dbReference type="EC" id="5.6.2.3"/>
    </reaction>
</comment>
<dbReference type="eggNOG" id="KOG0987">
    <property type="taxonomic scope" value="Eukaryota"/>
</dbReference>
<evidence type="ECO:0000256" key="1">
    <source>
        <dbReference type="RuleBase" id="RU363044"/>
    </source>
</evidence>
<protein>
    <recommendedName>
        <fullName evidence="1">ATP-dependent DNA helicase</fullName>
        <ecNumber evidence="1">5.6.2.3</ecNumber>
    </recommendedName>
</protein>
<dbReference type="GO" id="GO:0005524">
    <property type="term" value="F:ATP binding"/>
    <property type="evidence" value="ECO:0007669"/>
    <property type="project" value="UniProtKB-KW"/>
</dbReference>